<keyword evidence="1" id="KW-0812">Transmembrane</keyword>
<evidence type="ECO:0000313" key="2">
    <source>
        <dbReference type="EMBL" id="ALL68141.1"/>
    </source>
</evidence>
<dbReference type="AlphaFoldDB" id="A0A0N7JV39"/>
<dbReference type="KEGG" id="bcai:K788_0000750"/>
<evidence type="ECO:0000313" key="3">
    <source>
        <dbReference type="Proteomes" id="UP000019146"/>
    </source>
</evidence>
<protein>
    <submittedName>
        <fullName evidence="2">Uncharacterized protein</fullName>
    </submittedName>
</protein>
<accession>A0A0N7JV39</accession>
<name>A0A0N7JV39_9BURK</name>
<organism evidence="2 3">
    <name type="scientific">Paraburkholderia caribensis MBA4</name>
    <dbReference type="NCBI Taxonomy" id="1323664"/>
    <lineage>
        <taxon>Bacteria</taxon>
        <taxon>Pseudomonadati</taxon>
        <taxon>Pseudomonadota</taxon>
        <taxon>Betaproteobacteria</taxon>
        <taxon>Burkholderiales</taxon>
        <taxon>Burkholderiaceae</taxon>
        <taxon>Paraburkholderia</taxon>
    </lineage>
</organism>
<keyword evidence="1" id="KW-0472">Membrane</keyword>
<sequence>MRRKGRARAGTLRAGLSCWYPWYGSTAEPVRPAGPHRSGLYLILLVIGRVCSVAGVAGWR</sequence>
<reference evidence="2 3" key="1">
    <citation type="journal article" date="2014" name="Genome Announc.">
        <title>Draft Genome Sequence of the Haloacid-Degrading Burkholderia caribensis Strain MBA4.</title>
        <authorList>
            <person name="Pan Y."/>
            <person name="Kong K.F."/>
            <person name="Tsang J.S."/>
        </authorList>
    </citation>
    <scope>NUCLEOTIDE SEQUENCE [LARGE SCALE GENOMIC DNA]</scope>
    <source>
        <strain evidence="2 3">MBA4</strain>
    </source>
</reference>
<proteinExistence type="predicted"/>
<dbReference type="Proteomes" id="UP000019146">
    <property type="component" value="Chromosome 2"/>
</dbReference>
<dbReference type="EMBL" id="CP012747">
    <property type="protein sequence ID" value="ALL68141.1"/>
    <property type="molecule type" value="Genomic_DNA"/>
</dbReference>
<feature type="transmembrane region" description="Helical" evidence="1">
    <location>
        <begin position="40"/>
        <end position="59"/>
    </location>
</feature>
<evidence type="ECO:0000256" key="1">
    <source>
        <dbReference type="SAM" id="Phobius"/>
    </source>
</evidence>
<gene>
    <name evidence="2" type="ORF">K788_0000750</name>
</gene>
<keyword evidence="1" id="KW-1133">Transmembrane helix</keyword>